<sequence>MKYKISKQDLDKRSHIIIDGVNDAFLKFIVDEEKENNSILSDENILALERKTKKSIYFNIYLFGVLGLFFLILGWYQFMYTKPLIGMNLYTQFPLISNGAIEIVGGIALLIGCFYSYIKRKVVLERLVKSKLIEDLKKLQQEKNNKPIPQSKKRKRFRQSYKVGKKKS</sequence>
<feature type="region of interest" description="Disordered" evidence="1">
    <location>
        <begin position="143"/>
        <end position="168"/>
    </location>
</feature>
<dbReference type="RefSeq" id="WP_115811918.1">
    <property type="nucleotide sequence ID" value="NZ_QREI01000008.1"/>
</dbReference>
<keyword evidence="4" id="KW-1185">Reference proteome</keyword>
<accession>A0A3D9LLN1</accession>
<feature type="transmembrane region" description="Helical" evidence="2">
    <location>
        <begin position="96"/>
        <end position="118"/>
    </location>
</feature>
<name>A0A3D9LLN1_9FLAO</name>
<dbReference type="AlphaFoldDB" id="A0A3D9LLN1"/>
<proteinExistence type="predicted"/>
<evidence type="ECO:0000256" key="1">
    <source>
        <dbReference type="SAM" id="MobiDB-lite"/>
    </source>
</evidence>
<evidence type="ECO:0000313" key="4">
    <source>
        <dbReference type="Proteomes" id="UP000256919"/>
    </source>
</evidence>
<gene>
    <name evidence="3" type="ORF">DFQ09_108127</name>
</gene>
<keyword evidence="2" id="KW-0812">Transmembrane</keyword>
<feature type="compositionally biased region" description="Basic residues" evidence="1">
    <location>
        <begin position="151"/>
        <end position="168"/>
    </location>
</feature>
<dbReference type="EMBL" id="QREI01000008">
    <property type="protein sequence ID" value="REE08248.1"/>
    <property type="molecule type" value="Genomic_DNA"/>
</dbReference>
<protein>
    <submittedName>
        <fullName evidence="3">Uncharacterized protein</fullName>
    </submittedName>
</protein>
<dbReference type="OrthoDB" id="1448619at2"/>
<organism evidence="3 4">
    <name type="scientific">Winogradskyella pacifica</name>
    <dbReference type="NCBI Taxonomy" id="664642"/>
    <lineage>
        <taxon>Bacteria</taxon>
        <taxon>Pseudomonadati</taxon>
        <taxon>Bacteroidota</taxon>
        <taxon>Flavobacteriia</taxon>
        <taxon>Flavobacteriales</taxon>
        <taxon>Flavobacteriaceae</taxon>
        <taxon>Winogradskyella</taxon>
    </lineage>
</organism>
<feature type="transmembrane region" description="Helical" evidence="2">
    <location>
        <begin position="56"/>
        <end position="76"/>
    </location>
</feature>
<reference evidence="3 4" key="1">
    <citation type="submission" date="2018-07" db="EMBL/GenBank/DDBJ databases">
        <title>Genomic Encyclopedia of Type Strains, Phase III (KMG-III): the genomes of soil and plant-associated and newly described type strains.</title>
        <authorList>
            <person name="Whitman W."/>
        </authorList>
    </citation>
    <scope>NUCLEOTIDE SEQUENCE [LARGE SCALE GENOMIC DNA]</scope>
    <source>
        <strain evidence="3 4">CECT 7948</strain>
    </source>
</reference>
<dbReference type="Proteomes" id="UP000256919">
    <property type="component" value="Unassembled WGS sequence"/>
</dbReference>
<keyword evidence="2" id="KW-1133">Transmembrane helix</keyword>
<evidence type="ECO:0000256" key="2">
    <source>
        <dbReference type="SAM" id="Phobius"/>
    </source>
</evidence>
<keyword evidence="2" id="KW-0472">Membrane</keyword>
<evidence type="ECO:0000313" key="3">
    <source>
        <dbReference type="EMBL" id="REE08248.1"/>
    </source>
</evidence>
<comment type="caution">
    <text evidence="3">The sequence shown here is derived from an EMBL/GenBank/DDBJ whole genome shotgun (WGS) entry which is preliminary data.</text>
</comment>